<evidence type="ECO:0000259" key="1">
    <source>
        <dbReference type="PROSITE" id="PS51644"/>
    </source>
</evidence>
<dbReference type="Proteomes" id="UP000198943">
    <property type="component" value="Unassembled WGS sequence"/>
</dbReference>
<name>A0A1G6LDQ9_9FIRM</name>
<dbReference type="OrthoDB" id="9783963at2"/>
<dbReference type="GO" id="GO:0004540">
    <property type="term" value="F:RNA nuclease activity"/>
    <property type="evidence" value="ECO:0007669"/>
    <property type="project" value="InterPro"/>
</dbReference>
<dbReference type="Pfam" id="PF01936">
    <property type="entry name" value="NYN"/>
    <property type="match status" value="1"/>
</dbReference>
<dbReference type="Pfam" id="PF12872">
    <property type="entry name" value="OST-HTH"/>
    <property type="match status" value="1"/>
</dbReference>
<sequence>METLKSIVLMIDADNTQLSKIENVIQEVSTYGRIVVKRAYGNWKKEALKNWENELKRLAIKAEQQFDYVSGKNATDIALVIDAINLLHKGIYDAFVIVASDSDYTPLAISLHESGVYVIGIGENKTPKSFRNSCDEFIFLENIGVEKETAVVEEPSASESVTESSKVKVKKHENINEVHNLLRIAFDKFQINDDDTDNYVNIAAAGQFIRRAKPDFDVRNFGFEKLSKLIEAFPEKYELKNYEFNGKKQIGYKCKKGKSRGKKK</sequence>
<dbReference type="InterPro" id="IPR025605">
    <property type="entry name" value="OST-HTH/LOTUS_dom"/>
</dbReference>
<dbReference type="RefSeq" id="WP_093730218.1">
    <property type="nucleotide sequence ID" value="NZ_FMYW01000007.1"/>
</dbReference>
<organism evidence="2 3">
    <name type="scientific">Succiniclasticum ruminis</name>
    <dbReference type="NCBI Taxonomy" id="40841"/>
    <lineage>
        <taxon>Bacteria</taxon>
        <taxon>Bacillati</taxon>
        <taxon>Bacillota</taxon>
        <taxon>Negativicutes</taxon>
        <taxon>Acidaminococcales</taxon>
        <taxon>Acidaminococcaceae</taxon>
        <taxon>Succiniclasticum</taxon>
    </lineage>
</organism>
<feature type="domain" description="HTH OST-type" evidence="1">
    <location>
        <begin position="174"/>
        <end position="254"/>
    </location>
</feature>
<gene>
    <name evidence="2" type="ORF">SAMN04487864_10723</name>
</gene>
<reference evidence="3" key="1">
    <citation type="submission" date="2016-10" db="EMBL/GenBank/DDBJ databases">
        <authorList>
            <person name="Varghese N."/>
            <person name="Submissions S."/>
        </authorList>
    </citation>
    <scope>NUCLEOTIDE SEQUENCE [LARGE SCALE GENOMIC DNA]</scope>
    <source>
        <strain evidence="3">DSM 11005</strain>
    </source>
</reference>
<dbReference type="CDD" id="cd10146">
    <property type="entry name" value="LabA_like_C"/>
    <property type="match status" value="1"/>
</dbReference>
<proteinExistence type="predicted"/>
<dbReference type="CDD" id="cd11297">
    <property type="entry name" value="PIN_LabA-like_N_1"/>
    <property type="match status" value="1"/>
</dbReference>
<dbReference type="InterPro" id="IPR021139">
    <property type="entry name" value="NYN"/>
</dbReference>
<dbReference type="Gene3D" id="3.40.50.1010">
    <property type="entry name" value="5'-nuclease"/>
    <property type="match status" value="1"/>
</dbReference>
<dbReference type="PROSITE" id="PS51644">
    <property type="entry name" value="HTH_OST"/>
    <property type="match status" value="1"/>
</dbReference>
<dbReference type="Gene3D" id="3.30.420.610">
    <property type="entry name" value="LOTUS domain-like"/>
    <property type="match status" value="1"/>
</dbReference>
<dbReference type="PANTHER" id="PTHR35811:SF1">
    <property type="entry name" value="HTH OST-TYPE DOMAIN-CONTAINING PROTEIN"/>
    <property type="match status" value="1"/>
</dbReference>
<evidence type="ECO:0000313" key="2">
    <source>
        <dbReference type="EMBL" id="SDC41369.1"/>
    </source>
</evidence>
<dbReference type="AlphaFoldDB" id="A0A1G6LDQ9"/>
<dbReference type="PANTHER" id="PTHR35811">
    <property type="entry name" value="SLR1870 PROTEIN"/>
    <property type="match status" value="1"/>
</dbReference>
<dbReference type="EMBL" id="FMYW01000007">
    <property type="protein sequence ID" value="SDC41369.1"/>
    <property type="molecule type" value="Genomic_DNA"/>
</dbReference>
<accession>A0A1G6LDQ9</accession>
<protein>
    <submittedName>
        <fullName evidence="2">Uncharacterized conserved protein, LabA/DUF88 family</fullName>
    </submittedName>
</protein>
<evidence type="ECO:0000313" key="3">
    <source>
        <dbReference type="Proteomes" id="UP000198943"/>
    </source>
</evidence>
<keyword evidence="3" id="KW-1185">Reference proteome</keyword>
<dbReference type="InterPro" id="IPR041966">
    <property type="entry name" value="LOTUS-like"/>
</dbReference>